<sequence length="226" mass="24920">MRTVCVTQLVICIILASFAMDASAAEERRTLDEMHAELAQQLLEEEQAGITGEELAAKLRENRRELNEMEREVIEQLLEKELASMTGQELARVLNEVAEDSRSLDTRGAGCTVTEYSANCCAGTSFRVFFKTYNLNACVLAEYLPEQVGVHLRISVSGLNLLDRTVSAENPGDICVGVPEIRVVSLCLNLNNFRVEGGHFRGCFAFKPKAIGFTVATLNMGCIRIP</sequence>
<dbReference type="Proteomes" id="UP000887568">
    <property type="component" value="Unplaced"/>
</dbReference>
<feature type="domain" description="DUF4773" evidence="3">
    <location>
        <begin position="111"/>
        <end position="225"/>
    </location>
</feature>
<dbReference type="AlphaFoldDB" id="A0A913ZPF1"/>
<evidence type="ECO:0000259" key="3">
    <source>
        <dbReference type="Pfam" id="PF15998"/>
    </source>
</evidence>
<dbReference type="PANTHER" id="PTHR36299">
    <property type="entry name" value="AGAP008005-PA"/>
    <property type="match status" value="1"/>
</dbReference>
<reference evidence="4" key="1">
    <citation type="submission" date="2022-11" db="UniProtKB">
        <authorList>
            <consortium name="EnsemblMetazoa"/>
        </authorList>
    </citation>
    <scope>IDENTIFICATION</scope>
</reference>
<keyword evidence="2" id="KW-0732">Signal</keyword>
<name>A0A913ZPF1_PATMI</name>
<accession>A0A913ZPF1</accession>
<dbReference type="PANTHER" id="PTHR36299:SF2">
    <property type="entry name" value="DUF4773 DOMAIN-CONTAINING PROTEIN"/>
    <property type="match status" value="1"/>
</dbReference>
<feature type="signal peptide" evidence="2">
    <location>
        <begin position="1"/>
        <end position="24"/>
    </location>
</feature>
<dbReference type="InterPro" id="IPR031941">
    <property type="entry name" value="DUF4773"/>
</dbReference>
<keyword evidence="1" id="KW-0175">Coiled coil</keyword>
<protein>
    <recommendedName>
        <fullName evidence="3">DUF4773 domain-containing protein</fullName>
    </recommendedName>
</protein>
<dbReference type="Pfam" id="PF15998">
    <property type="entry name" value="DUF4773"/>
    <property type="match status" value="1"/>
</dbReference>
<feature type="coiled-coil region" evidence="1">
    <location>
        <begin position="24"/>
        <end position="79"/>
    </location>
</feature>
<evidence type="ECO:0000256" key="2">
    <source>
        <dbReference type="SAM" id="SignalP"/>
    </source>
</evidence>
<evidence type="ECO:0000313" key="4">
    <source>
        <dbReference type="EnsemblMetazoa" id="XP_038053249.1"/>
    </source>
</evidence>
<feature type="chain" id="PRO_5037115156" description="DUF4773 domain-containing protein" evidence="2">
    <location>
        <begin position="25"/>
        <end position="226"/>
    </location>
</feature>
<dbReference type="EnsemblMetazoa" id="XM_038197321.1">
    <property type="protein sequence ID" value="XP_038053249.1"/>
    <property type="gene ID" value="LOC119725761"/>
</dbReference>
<evidence type="ECO:0000313" key="5">
    <source>
        <dbReference type="Proteomes" id="UP000887568"/>
    </source>
</evidence>
<proteinExistence type="predicted"/>
<keyword evidence="5" id="KW-1185">Reference proteome</keyword>
<dbReference type="OrthoDB" id="5952164at2759"/>
<dbReference type="RefSeq" id="XP_038053249.1">
    <property type="nucleotide sequence ID" value="XM_038197321.1"/>
</dbReference>
<dbReference type="GeneID" id="119725761"/>
<evidence type="ECO:0000256" key="1">
    <source>
        <dbReference type="SAM" id="Coils"/>
    </source>
</evidence>
<dbReference type="OMA" id="TEYSANC"/>
<organism evidence="4 5">
    <name type="scientific">Patiria miniata</name>
    <name type="common">Bat star</name>
    <name type="synonym">Asterina miniata</name>
    <dbReference type="NCBI Taxonomy" id="46514"/>
    <lineage>
        <taxon>Eukaryota</taxon>
        <taxon>Metazoa</taxon>
        <taxon>Echinodermata</taxon>
        <taxon>Eleutherozoa</taxon>
        <taxon>Asterozoa</taxon>
        <taxon>Asteroidea</taxon>
        <taxon>Valvatacea</taxon>
        <taxon>Valvatida</taxon>
        <taxon>Asterinidae</taxon>
        <taxon>Patiria</taxon>
    </lineage>
</organism>